<keyword evidence="3" id="KW-1185">Reference proteome</keyword>
<proteinExistence type="predicted"/>
<feature type="compositionally biased region" description="Low complexity" evidence="1">
    <location>
        <begin position="24"/>
        <end position="45"/>
    </location>
</feature>
<sequence length="121" mass="12737">MVVPTTRIERRRLAAAVGQVIPGSRSCASPSRAAAPSTPLPSLSSERGDGVGGGGDGGGEHVDEHSSAAKAASTLDFLEIVLPGLFRSRRSFHLAASDSLALCSAKRLRLFLKRHVRRMFG</sequence>
<name>A0A834MGF2_RHYFE</name>
<accession>A0A834MGF2</accession>
<feature type="region of interest" description="Disordered" evidence="1">
    <location>
        <begin position="22"/>
        <end position="69"/>
    </location>
</feature>
<dbReference type="Proteomes" id="UP000625711">
    <property type="component" value="Unassembled WGS sequence"/>
</dbReference>
<comment type="caution">
    <text evidence="2">The sequence shown here is derived from an EMBL/GenBank/DDBJ whole genome shotgun (WGS) entry which is preliminary data.</text>
</comment>
<feature type="compositionally biased region" description="Basic and acidic residues" evidence="1">
    <location>
        <begin position="58"/>
        <end position="67"/>
    </location>
</feature>
<evidence type="ECO:0000256" key="1">
    <source>
        <dbReference type="SAM" id="MobiDB-lite"/>
    </source>
</evidence>
<gene>
    <name evidence="2" type="ORF">GWI33_007790</name>
</gene>
<organism evidence="2 3">
    <name type="scientific">Rhynchophorus ferrugineus</name>
    <name type="common">Red palm weevil</name>
    <name type="synonym">Curculio ferrugineus</name>
    <dbReference type="NCBI Taxonomy" id="354439"/>
    <lineage>
        <taxon>Eukaryota</taxon>
        <taxon>Metazoa</taxon>
        <taxon>Ecdysozoa</taxon>
        <taxon>Arthropoda</taxon>
        <taxon>Hexapoda</taxon>
        <taxon>Insecta</taxon>
        <taxon>Pterygota</taxon>
        <taxon>Neoptera</taxon>
        <taxon>Endopterygota</taxon>
        <taxon>Coleoptera</taxon>
        <taxon>Polyphaga</taxon>
        <taxon>Cucujiformia</taxon>
        <taxon>Curculionidae</taxon>
        <taxon>Dryophthorinae</taxon>
        <taxon>Rhynchophorus</taxon>
    </lineage>
</organism>
<evidence type="ECO:0000313" key="3">
    <source>
        <dbReference type="Proteomes" id="UP000625711"/>
    </source>
</evidence>
<reference evidence="2" key="1">
    <citation type="submission" date="2020-08" db="EMBL/GenBank/DDBJ databases">
        <title>Genome sequencing and assembly of the red palm weevil Rhynchophorus ferrugineus.</title>
        <authorList>
            <person name="Dias G.B."/>
            <person name="Bergman C.M."/>
            <person name="Manee M."/>
        </authorList>
    </citation>
    <scope>NUCLEOTIDE SEQUENCE</scope>
    <source>
        <strain evidence="2">AA-2017</strain>
        <tissue evidence="2">Whole larva</tissue>
    </source>
</reference>
<protein>
    <submittedName>
        <fullName evidence="2">Uncharacterized protein</fullName>
    </submittedName>
</protein>
<dbReference type="EMBL" id="JAACXV010000379">
    <property type="protein sequence ID" value="KAF7278985.1"/>
    <property type="molecule type" value="Genomic_DNA"/>
</dbReference>
<dbReference type="AlphaFoldDB" id="A0A834MGF2"/>
<evidence type="ECO:0000313" key="2">
    <source>
        <dbReference type="EMBL" id="KAF7278985.1"/>
    </source>
</evidence>